<evidence type="ECO:0000313" key="3">
    <source>
        <dbReference type="EMBL" id="KXB81284.1"/>
    </source>
</evidence>
<feature type="compositionally biased region" description="Basic and acidic residues" evidence="1">
    <location>
        <begin position="199"/>
        <end position="221"/>
    </location>
</feature>
<dbReference type="AlphaFoldDB" id="A0AB34X0Q8"/>
<keyword evidence="2" id="KW-0732">Signal</keyword>
<feature type="region of interest" description="Disordered" evidence="1">
    <location>
        <begin position="26"/>
        <end position="62"/>
    </location>
</feature>
<proteinExistence type="predicted"/>
<name>A0AB34X0Q8_9ACTO</name>
<feature type="compositionally biased region" description="Gly residues" evidence="1">
    <location>
        <begin position="50"/>
        <end position="59"/>
    </location>
</feature>
<dbReference type="EMBL" id="LSDN01000011">
    <property type="protein sequence ID" value="KXB81284.1"/>
    <property type="molecule type" value="Genomic_DNA"/>
</dbReference>
<dbReference type="Proteomes" id="UP000070572">
    <property type="component" value="Unassembled WGS sequence"/>
</dbReference>
<feature type="signal peptide" evidence="2">
    <location>
        <begin position="1"/>
        <end position="24"/>
    </location>
</feature>
<evidence type="ECO:0000256" key="1">
    <source>
        <dbReference type="SAM" id="MobiDB-lite"/>
    </source>
</evidence>
<feature type="chain" id="PRO_5044301374" description="Lipoprotein" evidence="2">
    <location>
        <begin position="25"/>
        <end position="221"/>
    </location>
</feature>
<accession>A0AB34X0Q8</accession>
<evidence type="ECO:0000256" key="2">
    <source>
        <dbReference type="SAM" id="SignalP"/>
    </source>
</evidence>
<protein>
    <recommendedName>
        <fullName evidence="5">Lipoprotein</fullName>
    </recommendedName>
</protein>
<feature type="region of interest" description="Disordered" evidence="1">
    <location>
        <begin position="187"/>
        <end position="221"/>
    </location>
</feature>
<evidence type="ECO:0008006" key="5">
    <source>
        <dbReference type="Google" id="ProtNLM"/>
    </source>
</evidence>
<feature type="compositionally biased region" description="Low complexity" evidence="1">
    <location>
        <begin position="35"/>
        <end position="47"/>
    </location>
</feature>
<organism evidence="3 4">
    <name type="scientific">Varibaculum cambriense</name>
    <dbReference type="NCBI Taxonomy" id="184870"/>
    <lineage>
        <taxon>Bacteria</taxon>
        <taxon>Bacillati</taxon>
        <taxon>Actinomycetota</taxon>
        <taxon>Actinomycetes</taxon>
        <taxon>Actinomycetales</taxon>
        <taxon>Actinomycetaceae</taxon>
        <taxon>Varibaculum</taxon>
    </lineage>
</organism>
<comment type="caution">
    <text evidence="3">The sequence shown here is derived from an EMBL/GenBank/DDBJ whole genome shotgun (WGS) entry which is preliminary data.</text>
</comment>
<sequence length="221" mass="24034">MSEMKKLAVTFAAFALLFSVSGCSKDKQEEPSGPPATIATPTTKAVPNEGSGGKGGGGAEPTFDKQAAYTDVASAFINLKRLSHTGGCDKTYKDYAAELSHLATDKWIKENVSPWNGVKPCSQKTGSFSFDLVGTPFDAYGAESNADKVITEFQYEMRYNSPNDFRSNGMRDRKMNIQVEAVKSDGGYLIDKTGSPDSLKPRKTDEDKGFGYDPETGKWYK</sequence>
<gene>
    <name evidence="3" type="ORF">HMPREF1862_00556</name>
</gene>
<reference evidence="3 4" key="1">
    <citation type="submission" date="2016-01" db="EMBL/GenBank/DDBJ databases">
        <authorList>
            <person name="Mitreva M."/>
            <person name="Pepin K.H."/>
            <person name="Mihindukulasuriya K.A."/>
            <person name="Fulton R."/>
            <person name="Fronick C."/>
            <person name="O'Laughlin M."/>
            <person name="Miner T."/>
            <person name="Herter B."/>
            <person name="Rosa B.A."/>
            <person name="Cordes M."/>
            <person name="Tomlinson C."/>
            <person name="Wollam A."/>
            <person name="Palsikar V.B."/>
            <person name="Mardis E.R."/>
            <person name="Wilson R.K."/>
        </authorList>
    </citation>
    <scope>NUCLEOTIDE SEQUENCE [LARGE SCALE GENOMIC DNA]</scope>
    <source>
        <strain evidence="3 4">DNF00696</strain>
    </source>
</reference>
<dbReference type="PROSITE" id="PS51257">
    <property type="entry name" value="PROKAR_LIPOPROTEIN"/>
    <property type="match status" value="1"/>
</dbReference>
<dbReference type="RefSeq" id="WP_156430204.1">
    <property type="nucleotide sequence ID" value="NZ_KQ960682.1"/>
</dbReference>
<evidence type="ECO:0000313" key="4">
    <source>
        <dbReference type="Proteomes" id="UP000070572"/>
    </source>
</evidence>